<evidence type="ECO:0000313" key="17">
    <source>
        <dbReference type="EMBL" id="RMZ93490.1"/>
    </source>
</evidence>
<dbReference type="FunFam" id="3.30.200.20:FF:000027">
    <property type="entry name" value="Putative Cyclin-dependent kinase 1"/>
    <property type="match status" value="1"/>
</dbReference>
<dbReference type="OrthoDB" id="1732493at2759"/>
<evidence type="ECO:0000256" key="11">
    <source>
        <dbReference type="ARBA" id="ARBA00048367"/>
    </source>
</evidence>
<dbReference type="Gene3D" id="3.30.200.20">
    <property type="entry name" value="Phosphorylase Kinase, domain 1"/>
    <property type="match status" value="1"/>
</dbReference>
<keyword evidence="8 15" id="KW-0067">ATP-binding</keyword>
<dbReference type="PANTHER" id="PTHR24056:SF334">
    <property type="entry name" value="CYCLIN-DEPENDENT KINASE 1"/>
    <property type="match status" value="1"/>
</dbReference>
<evidence type="ECO:0000256" key="9">
    <source>
        <dbReference type="ARBA" id="ARBA00023242"/>
    </source>
</evidence>
<keyword evidence="18" id="KW-1185">Reference proteome</keyword>
<dbReference type="GO" id="GO:0004693">
    <property type="term" value="F:cyclin-dependent protein serine/threonine kinase activity"/>
    <property type="evidence" value="ECO:0007669"/>
    <property type="project" value="UniProtKB-EC"/>
</dbReference>
<evidence type="ECO:0000256" key="14">
    <source>
        <dbReference type="ARBA" id="ARBA00065691"/>
    </source>
</evidence>
<sequence length="323" mass="37012">MMDPKIKSNNMSGSGHQSYSLSDYVKIEKIGEGTYGVVYKGKNKITNQLVALKKIRLENDEEGVPSTAIREISLLRELQHPNIVSLMDVLMQENKLYLVFEFLSMDLKKYMETLPSGKLLDPQLVKSYLHQITQGILFCHQRRTMHRDLKPQNLLIDKNGVIKLADFGLARAFGIPIRVYTHEVVTLWYRAPEVLLGAPRYSCAIDIWSIGCIFSEMATRRPLFHGDSEIDQLFKIFRILATPNEETWPGVSELPDFKSSFPMWRGNNLKDSVKVLDSLGLDLLQKMLVYMPSQRINAKAILRHPYFDDLDKRSLPAPVVEEL</sequence>
<comment type="similarity">
    <text evidence="2">Belongs to the protein kinase superfamily. CMGC Ser/Thr protein kinase family. CDC2/CDKX subfamily.</text>
</comment>
<comment type="function">
    <text evidence="13">Plays a key role in the control of the eukaryotic cell cycle. Required for entry into S-phase and mitosis. Acts as a component of the kinase complex that phosphorylates the repetitive C-terminus of RNA polymerase II. May function in concert with npp-16 to arrest prophase blastomeres in response to anoxia.</text>
</comment>
<evidence type="ECO:0000256" key="1">
    <source>
        <dbReference type="ARBA" id="ARBA00004123"/>
    </source>
</evidence>
<keyword evidence="4" id="KW-0597">Phosphoprotein</keyword>
<dbReference type="GO" id="GO:0090068">
    <property type="term" value="P:positive regulation of cell cycle process"/>
    <property type="evidence" value="ECO:0007669"/>
    <property type="project" value="UniProtKB-ARBA"/>
</dbReference>
<dbReference type="SMR" id="A0A3M7P3S1"/>
<evidence type="ECO:0000256" key="15">
    <source>
        <dbReference type="PROSITE-ProRule" id="PRU10141"/>
    </source>
</evidence>
<evidence type="ECO:0000256" key="10">
    <source>
        <dbReference type="ARBA" id="ARBA00047811"/>
    </source>
</evidence>
<dbReference type="PROSITE" id="PS50011">
    <property type="entry name" value="PROTEIN_KINASE_DOM"/>
    <property type="match status" value="1"/>
</dbReference>
<evidence type="ECO:0000259" key="16">
    <source>
        <dbReference type="PROSITE" id="PS50011"/>
    </source>
</evidence>
<comment type="caution">
    <text evidence="17">The sequence shown here is derived from an EMBL/GenBank/DDBJ whole genome shotgun (WGS) entry which is preliminary data.</text>
</comment>
<gene>
    <name evidence="17" type="ORF">BpHYR1_017946</name>
</gene>
<name>A0A3M7P3S1_BRAPC</name>
<evidence type="ECO:0000256" key="4">
    <source>
        <dbReference type="ARBA" id="ARBA00022553"/>
    </source>
</evidence>
<proteinExistence type="inferred from homology"/>
<evidence type="ECO:0000256" key="7">
    <source>
        <dbReference type="ARBA" id="ARBA00022777"/>
    </source>
</evidence>
<dbReference type="SMART" id="SM00220">
    <property type="entry name" value="S_TKc"/>
    <property type="match status" value="1"/>
</dbReference>
<comment type="catalytic activity">
    <reaction evidence="12">
        <text>[DNA-directed RNA polymerase] + ATP = phospho-[DNA-directed RNA polymerase] + ADP + H(+)</text>
        <dbReference type="Rhea" id="RHEA:10216"/>
        <dbReference type="Rhea" id="RHEA-COMP:11321"/>
        <dbReference type="Rhea" id="RHEA-COMP:11322"/>
        <dbReference type="ChEBI" id="CHEBI:15378"/>
        <dbReference type="ChEBI" id="CHEBI:30616"/>
        <dbReference type="ChEBI" id="CHEBI:43176"/>
        <dbReference type="ChEBI" id="CHEBI:68546"/>
        <dbReference type="ChEBI" id="CHEBI:456216"/>
        <dbReference type="EC" id="2.7.11.23"/>
    </reaction>
</comment>
<evidence type="ECO:0000256" key="13">
    <source>
        <dbReference type="ARBA" id="ARBA00054104"/>
    </source>
</evidence>
<dbReference type="GO" id="GO:0005634">
    <property type="term" value="C:nucleus"/>
    <property type="evidence" value="ECO:0007669"/>
    <property type="project" value="UniProtKB-SubCell"/>
</dbReference>
<dbReference type="SUPFAM" id="SSF56112">
    <property type="entry name" value="Protein kinase-like (PK-like)"/>
    <property type="match status" value="1"/>
</dbReference>
<comment type="subunit">
    <text evidence="14">Forms a stable but non-covalent complex with a regulatory subunit and with a cyclin. Interacts with cks-1.</text>
</comment>
<dbReference type="GO" id="GO:0005524">
    <property type="term" value="F:ATP binding"/>
    <property type="evidence" value="ECO:0007669"/>
    <property type="project" value="UniProtKB-UniRule"/>
</dbReference>
<keyword evidence="5" id="KW-0808">Transferase</keyword>
<dbReference type="GO" id="GO:0008353">
    <property type="term" value="F:RNA polymerase II CTD heptapeptide repeat kinase activity"/>
    <property type="evidence" value="ECO:0007669"/>
    <property type="project" value="UniProtKB-EC"/>
</dbReference>
<dbReference type="AlphaFoldDB" id="A0A3M7P3S1"/>
<dbReference type="InterPro" id="IPR000719">
    <property type="entry name" value="Prot_kinase_dom"/>
</dbReference>
<feature type="binding site" evidence="15">
    <location>
        <position position="53"/>
    </location>
    <ligand>
        <name>ATP</name>
        <dbReference type="ChEBI" id="CHEBI:30616"/>
    </ligand>
</feature>
<protein>
    <submittedName>
        <fullName evidence="17">Cyclin-dependent kinase 1-like</fullName>
    </submittedName>
</protein>
<accession>A0A3M7P3S1</accession>
<keyword evidence="6 15" id="KW-0547">Nucleotide-binding</keyword>
<dbReference type="Proteomes" id="UP000276133">
    <property type="component" value="Unassembled WGS sequence"/>
</dbReference>
<dbReference type="PROSITE" id="PS00107">
    <property type="entry name" value="PROTEIN_KINASE_ATP"/>
    <property type="match status" value="1"/>
</dbReference>
<keyword evidence="7 17" id="KW-0418">Kinase</keyword>
<evidence type="ECO:0000256" key="2">
    <source>
        <dbReference type="ARBA" id="ARBA00006485"/>
    </source>
</evidence>
<keyword evidence="3" id="KW-0723">Serine/threonine-protein kinase</keyword>
<evidence type="ECO:0000256" key="8">
    <source>
        <dbReference type="ARBA" id="ARBA00022840"/>
    </source>
</evidence>
<dbReference type="GO" id="GO:0007095">
    <property type="term" value="P:mitotic G2 DNA damage checkpoint signaling"/>
    <property type="evidence" value="ECO:0007669"/>
    <property type="project" value="TreeGrafter"/>
</dbReference>
<dbReference type="STRING" id="10195.A0A3M7P3S1"/>
<dbReference type="GO" id="GO:0000086">
    <property type="term" value="P:G2/M transition of mitotic cell cycle"/>
    <property type="evidence" value="ECO:0007669"/>
    <property type="project" value="TreeGrafter"/>
</dbReference>
<evidence type="ECO:0000313" key="18">
    <source>
        <dbReference type="Proteomes" id="UP000276133"/>
    </source>
</evidence>
<organism evidence="17 18">
    <name type="scientific">Brachionus plicatilis</name>
    <name type="common">Marine rotifer</name>
    <name type="synonym">Brachionus muelleri</name>
    <dbReference type="NCBI Taxonomy" id="10195"/>
    <lineage>
        <taxon>Eukaryota</taxon>
        <taxon>Metazoa</taxon>
        <taxon>Spiralia</taxon>
        <taxon>Gnathifera</taxon>
        <taxon>Rotifera</taxon>
        <taxon>Eurotatoria</taxon>
        <taxon>Monogononta</taxon>
        <taxon>Pseudotrocha</taxon>
        <taxon>Ploima</taxon>
        <taxon>Brachionidae</taxon>
        <taxon>Brachionus</taxon>
    </lineage>
</organism>
<evidence type="ECO:0000256" key="12">
    <source>
        <dbReference type="ARBA" id="ARBA00049280"/>
    </source>
</evidence>
<dbReference type="GO" id="GO:0051446">
    <property type="term" value="P:positive regulation of meiotic cell cycle"/>
    <property type="evidence" value="ECO:0007669"/>
    <property type="project" value="UniProtKB-ARBA"/>
</dbReference>
<comment type="catalytic activity">
    <reaction evidence="10">
        <text>L-threonyl-[protein] + ATP = O-phospho-L-threonyl-[protein] + ADP + H(+)</text>
        <dbReference type="Rhea" id="RHEA:46608"/>
        <dbReference type="Rhea" id="RHEA-COMP:11060"/>
        <dbReference type="Rhea" id="RHEA-COMP:11605"/>
        <dbReference type="ChEBI" id="CHEBI:15378"/>
        <dbReference type="ChEBI" id="CHEBI:30013"/>
        <dbReference type="ChEBI" id="CHEBI:30616"/>
        <dbReference type="ChEBI" id="CHEBI:61977"/>
        <dbReference type="ChEBI" id="CHEBI:456216"/>
        <dbReference type="EC" id="2.7.11.22"/>
    </reaction>
</comment>
<dbReference type="EMBL" id="REGN01013770">
    <property type="protein sequence ID" value="RMZ93490.1"/>
    <property type="molecule type" value="Genomic_DNA"/>
</dbReference>
<evidence type="ECO:0000256" key="5">
    <source>
        <dbReference type="ARBA" id="ARBA00022679"/>
    </source>
</evidence>
<dbReference type="InterPro" id="IPR011009">
    <property type="entry name" value="Kinase-like_dom_sf"/>
</dbReference>
<dbReference type="PANTHER" id="PTHR24056">
    <property type="entry name" value="CELL DIVISION PROTEIN KINASE"/>
    <property type="match status" value="1"/>
</dbReference>
<dbReference type="InterPro" id="IPR050108">
    <property type="entry name" value="CDK"/>
</dbReference>
<comment type="subcellular location">
    <subcellularLocation>
        <location evidence="1">Nucleus</location>
    </subcellularLocation>
</comment>
<dbReference type="InterPro" id="IPR017441">
    <property type="entry name" value="Protein_kinase_ATP_BS"/>
</dbReference>
<keyword evidence="9" id="KW-0539">Nucleus</keyword>
<evidence type="ECO:0000256" key="6">
    <source>
        <dbReference type="ARBA" id="ARBA00022741"/>
    </source>
</evidence>
<evidence type="ECO:0000256" key="3">
    <source>
        <dbReference type="ARBA" id="ARBA00022527"/>
    </source>
</evidence>
<feature type="domain" description="Protein kinase" evidence="16">
    <location>
        <begin position="24"/>
        <end position="307"/>
    </location>
</feature>
<reference evidence="17 18" key="1">
    <citation type="journal article" date="2018" name="Sci. Rep.">
        <title>Genomic signatures of local adaptation to the degree of environmental predictability in rotifers.</title>
        <authorList>
            <person name="Franch-Gras L."/>
            <person name="Hahn C."/>
            <person name="Garcia-Roger E.M."/>
            <person name="Carmona M.J."/>
            <person name="Serra M."/>
            <person name="Gomez A."/>
        </authorList>
    </citation>
    <scope>NUCLEOTIDE SEQUENCE [LARGE SCALE GENOMIC DNA]</scope>
    <source>
        <strain evidence="17">HYR1</strain>
    </source>
</reference>
<comment type="catalytic activity">
    <reaction evidence="11">
        <text>L-seryl-[protein] + ATP = O-phospho-L-seryl-[protein] + ADP + H(+)</text>
        <dbReference type="Rhea" id="RHEA:17989"/>
        <dbReference type="Rhea" id="RHEA-COMP:9863"/>
        <dbReference type="Rhea" id="RHEA-COMP:11604"/>
        <dbReference type="ChEBI" id="CHEBI:15378"/>
        <dbReference type="ChEBI" id="CHEBI:29999"/>
        <dbReference type="ChEBI" id="CHEBI:30616"/>
        <dbReference type="ChEBI" id="CHEBI:83421"/>
        <dbReference type="ChEBI" id="CHEBI:456216"/>
        <dbReference type="EC" id="2.7.11.22"/>
    </reaction>
</comment>
<dbReference type="Gene3D" id="1.10.510.10">
    <property type="entry name" value="Transferase(Phosphotransferase) domain 1"/>
    <property type="match status" value="1"/>
</dbReference>
<dbReference type="FunFam" id="1.10.510.10:FF:000706">
    <property type="entry name" value="Cyclin-dependent kinase 1"/>
    <property type="match status" value="1"/>
</dbReference>
<dbReference type="Pfam" id="PF00069">
    <property type="entry name" value="Pkinase"/>
    <property type="match status" value="1"/>
</dbReference>
<dbReference type="CDD" id="cd07861">
    <property type="entry name" value="STKc_CDK1_euk"/>
    <property type="match status" value="1"/>
</dbReference>